<evidence type="ECO:0000256" key="3">
    <source>
        <dbReference type="ARBA" id="ARBA00023125"/>
    </source>
</evidence>
<comment type="caution">
    <text evidence="6">The sequence shown here is derived from an EMBL/GenBank/DDBJ whole genome shotgun (WGS) entry which is preliminary data.</text>
</comment>
<organism evidence="6 7">
    <name type="scientific">Mangrovicoccus algicola</name>
    <dbReference type="NCBI Taxonomy" id="2771008"/>
    <lineage>
        <taxon>Bacteria</taxon>
        <taxon>Pseudomonadati</taxon>
        <taxon>Pseudomonadota</taxon>
        <taxon>Alphaproteobacteria</taxon>
        <taxon>Rhodobacterales</taxon>
        <taxon>Paracoccaceae</taxon>
        <taxon>Mangrovicoccus</taxon>
    </lineage>
</organism>
<dbReference type="Gene3D" id="1.10.443.10">
    <property type="entry name" value="Intergrase catalytic core"/>
    <property type="match status" value="1"/>
</dbReference>
<evidence type="ECO:0000256" key="4">
    <source>
        <dbReference type="ARBA" id="ARBA00023172"/>
    </source>
</evidence>
<dbReference type="Pfam" id="PF00589">
    <property type="entry name" value="Phage_integrase"/>
    <property type="match status" value="1"/>
</dbReference>
<dbReference type="Gene3D" id="1.10.150.130">
    <property type="match status" value="1"/>
</dbReference>
<dbReference type="EMBL" id="JACVXA010000009">
    <property type="protein sequence ID" value="MBE3637490.1"/>
    <property type="molecule type" value="Genomic_DNA"/>
</dbReference>
<name>A0A8J6Z6R8_9RHOB</name>
<feature type="domain" description="Tyr recombinase" evidence="5">
    <location>
        <begin position="156"/>
        <end position="329"/>
    </location>
</feature>
<keyword evidence="7" id="KW-1185">Reference proteome</keyword>
<evidence type="ECO:0000256" key="1">
    <source>
        <dbReference type="ARBA" id="ARBA00008857"/>
    </source>
</evidence>
<dbReference type="GO" id="GO:0015074">
    <property type="term" value="P:DNA integration"/>
    <property type="evidence" value="ECO:0007669"/>
    <property type="project" value="UniProtKB-KW"/>
</dbReference>
<accession>A0A8J6Z6R8</accession>
<dbReference type="InterPro" id="IPR002104">
    <property type="entry name" value="Integrase_catalytic"/>
</dbReference>
<dbReference type="InterPro" id="IPR011010">
    <property type="entry name" value="DNA_brk_join_enz"/>
</dbReference>
<dbReference type="InterPro" id="IPR013762">
    <property type="entry name" value="Integrase-like_cat_sf"/>
</dbReference>
<keyword evidence="4" id="KW-0233">DNA recombination</keyword>
<dbReference type="SUPFAM" id="SSF56349">
    <property type="entry name" value="DNA breaking-rejoining enzymes"/>
    <property type="match status" value="1"/>
</dbReference>
<keyword evidence="3" id="KW-0238">DNA-binding</keyword>
<evidence type="ECO:0000313" key="6">
    <source>
        <dbReference type="EMBL" id="MBE3637490.1"/>
    </source>
</evidence>
<dbReference type="PROSITE" id="PS51898">
    <property type="entry name" value="TYR_RECOMBINASE"/>
    <property type="match status" value="1"/>
</dbReference>
<dbReference type="PANTHER" id="PTHR30629">
    <property type="entry name" value="PROPHAGE INTEGRASE"/>
    <property type="match status" value="1"/>
</dbReference>
<gene>
    <name evidence="6" type="ORF">ICN82_04640</name>
</gene>
<evidence type="ECO:0000256" key="2">
    <source>
        <dbReference type="ARBA" id="ARBA00022908"/>
    </source>
</evidence>
<dbReference type="RefSeq" id="WP_193180155.1">
    <property type="nucleotide sequence ID" value="NZ_JACVXA010000009.1"/>
</dbReference>
<protein>
    <submittedName>
        <fullName evidence="6">Tyrosine-type recombinase/integrase</fullName>
    </submittedName>
</protein>
<dbReference type="InterPro" id="IPR010998">
    <property type="entry name" value="Integrase_recombinase_N"/>
</dbReference>
<proteinExistence type="inferred from homology"/>
<dbReference type="Proteomes" id="UP000609121">
    <property type="component" value="Unassembled WGS sequence"/>
</dbReference>
<dbReference type="InterPro" id="IPR050808">
    <property type="entry name" value="Phage_Integrase"/>
</dbReference>
<dbReference type="PANTHER" id="PTHR30629:SF2">
    <property type="entry name" value="PROPHAGE INTEGRASE INTS-RELATED"/>
    <property type="match status" value="1"/>
</dbReference>
<comment type="similarity">
    <text evidence="1">Belongs to the 'phage' integrase family.</text>
</comment>
<dbReference type="AlphaFoldDB" id="A0A8J6Z6R8"/>
<sequence>MKKTQLPYLSRKQRGDRVYWYFRKGNAYVRLPDNPDSQEFTDAYWRARSGRQKREIKTTWDALIQSYYQSPGFRSKSKNTRLNYRRHCEAIREKNGKKDMTTFRRAQAIAARDALADSWSKANERLAVLSILCKHAMDKEWIDRNPVSGIAKLSGGEYRAWPEEKLRAFENVARSTGNHAALTAYELAIGTGQRLGDCIKMRWRDFDGEFMKVIQEKTGAELWIYCPTRLRSYLGQLKKEGEFILAKNLTQPLGKRRVQLAIEAVRIAIGVKGGEDRLVPHGWRYTAAQRLAEAGCSDSDIQAVTGHRTLEMVQKYRRGAAQKAASKRAQLAAERNENKT</sequence>
<reference evidence="6" key="1">
    <citation type="submission" date="2020-09" db="EMBL/GenBank/DDBJ databases">
        <title>A novel bacterium of genus Mangrovicoccus, isolated from South China Sea.</title>
        <authorList>
            <person name="Huang H."/>
            <person name="Mo K."/>
            <person name="Hu Y."/>
        </authorList>
    </citation>
    <scope>NUCLEOTIDE SEQUENCE</scope>
    <source>
        <strain evidence="6">HB182678</strain>
    </source>
</reference>
<evidence type="ECO:0000259" key="5">
    <source>
        <dbReference type="PROSITE" id="PS51898"/>
    </source>
</evidence>
<dbReference type="GO" id="GO:0006310">
    <property type="term" value="P:DNA recombination"/>
    <property type="evidence" value="ECO:0007669"/>
    <property type="project" value="UniProtKB-KW"/>
</dbReference>
<keyword evidence="2" id="KW-0229">DNA integration</keyword>
<dbReference type="GO" id="GO:0003677">
    <property type="term" value="F:DNA binding"/>
    <property type="evidence" value="ECO:0007669"/>
    <property type="project" value="UniProtKB-KW"/>
</dbReference>
<evidence type="ECO:0000313" key="7">
    <source>
        <dbReference type="Proteomes" id="UP000609121"/>
    </source>
</evidence>